<dbReference type="Proteomes" id="UP000199469">
    <property type="component" value="Unassembled WGS sequence"/>
</dbReference>
<name>A0A1I0R0Y8_9FLAO</name>
<organism evidence="1 2">
    <name type="scientific">Chryseobacterium wanjuense</name>
    <dbReference type="NCBI Taxonomy" id="356305"/>
    <lineage>
        <taxon>Bacteria</taxon>
        <taxon>Pseudomonadati</taxon>
        <taxon>Bacteroidota</taxon>
        <taxon>Flavobacteriia</taxon>
        <taxon>Flavobacteriales</taxon>
        <taxon>Weeksellaceae</taxon>
        <taxon>Chryseobacterium group</taxon>
        <taxon>Chryseobacterium</taxon>
    </lineage>
</organism>
<dbReference type="EMBL" id="FOIU01000001">
    <property type="protein sequence ID" value="SEW33188.1"/>
    <property type="molecule type" value="Genomic_DNA"/>
</dbReference>
<evidence type="ECO:0000313" key="2">
    <source>
        <dbReference type="Proteomes" id="UP000199469"/>
    </source>
</evidence>
<keyword evidence="2" id="KW-1185">Reference proteome</keyword>
<evidence type="ECO:0008006" key="3">
    <source>
        <dbReference type="Google" id="ProtNLM"/>
    </source>
</evidence>
<evidence type="ECO:0000313" key="1">
    <source>
        <dbReference type="EMBL" id="SEW33188.1"/>
    </source>
</evidence>
<sequence>MDLVYTITSGYLECQNEKINISFALVFLENGVYKVETLLTDNSIYEKNESNHYYKIVGLTEKKYKIECQDLFLTRHEGGNNKVTFICEGYIKLHAPERKLYDEEEKDIDRKQNIWYVELENFNTKFANSTETKKFIRGAKSDDNFFDFAFDHTETAWVIDGLEGNGNYFKLKLIQNKNSENILLDFRNHKEPRSYCILYYEDYLKIKYELISILSFINGARVKIRKEYIGRYHGQSNNQYTSEIEINYSFIKKNDDQHNSYIPINFHHSFSDEIFREIFFRSFVKFQRINKILDLESLIFSLNVSSQTIGVEERYFILITALERIAKKYSNHLAVESTGMIDEDIFSNEIKPNLIKAILPVKSIDEPSWSRMNAIISNLNINHTSTNKSLTNFLEYAKIPINKNVKSLIKRERNLAVHEGIVGKSHGEMFRNYLKLDHLLRDCILNLIEYFSHRDRRYMYATKEEFEEVNPKNYTKDVDSYDIR</sequence>
<protein>
    <recommendedName>
        <fullName evidence="3">ApeA N-terminal domain-containing protein</fullName>
    </recommendedName>
</protein>
<accession>A0A1I0R0Y8</accession>
<dbReference type="RefSeq" id="WP_062671416.1">
    <property type="nucleotide sequence ID" value="NZ_FOIU01000001.1"/>
</dbReference>
<proteinExistence type="predicted"/>
<gene>
    <name evidence="1" type="ORF">SAMN05421841_2373</name>
</gene>
<dbReference type="AlphaFoldDB" id="A0A1I0R0Y8"/>
<reference evidence="2" key="1">
    <citation type="submission" date="2016-10" db="EMBL/GenBank/DDBJ databases">
        <authorList>
            <person name="Varghese N."/>
            <person name="Submissions S."/>
        </authorList>
    </citation>
    <scope>NUCLEOTIDE SEQUENCE [LARGE SCALE GENOMIC DNA]</scope>
    <source>
        <strain evidence="2">DSM 17724</strain>
    </source>
</reference>
<dbReference type="OrthoDB" id="1415712at2"/>